<reference evidence="7 8" key="1">
    <citation type="journal article" date="2020" name="Nat. Commun.">
        <title>Genome of Tripterygium wilfordii and identification of cytochrome P450 involved in triptolide biosynthesis.</title>
        <authorList>
            <person name="Tu L."/>
            <person name="Su P."/>
            <person name="Zhang Z."/>
            <person name="Gao L."/>
            <person name="Wang J."/>
            <person name="Hu T."/>
            <person name="Zhou J."/>
            <person name="Zhang Y."/>
            <person name="Zhao Y."/>
            <person name="Liu Y."/>
            <person name="Song Y."/>
            <person name="Tong Y."/>
            <person name="Lu Y."/>
            <person name="Yang J."/>
            <person name="Xu C."/>
            <person name="Jia M."/>
            <person name="Peters R.J."/>
            <person name="Huang L."/>
            <person name="Gao W."/>
        </authorList>
    </citation>
    <scope>NUCLEOTIDE SEQUENCE [LARGE SCALE GENOMIC DNA]</scope>
    <source>
        <strain evidence="8">cv. XIE 37</strain>
        <tissue evidence="7">Leaf</tissue>
    </source>
</reference>
<dbReference type="FunFam" id="3.30.1310.10:FF:000004">
    <property type="entry name" value="Nucleoid-associated protein, chloroplastic"/>
    <property type="match status" value="1"/>
</dbReference>
<dbReference type="InParanoid" id="A0A7J7BWK5"/>
<evidence type="ECO:0000313" key="8">
    <source>
        <dbReference type="Proteomes" id="UP000593562"/>
    </source>
</evidence>
<dbReference type="PANTHER" id="PTHR33449">
    <property type="entry name" value="NUCLEOID-ASSOCIATED PROTEIN YBAB"/>
    <property type="match status" value="1"/>
</dbReference>
<keyword evidence="4" id="KW-0809">Transit peptide</keyword>
<dbReference type="SUPFAM" id="SSF82607">
    <property type="entry name" value="YbaB-like"/>
    <property type="match status" value="1"/>
</dbReference>
<dbReference type="InterPro" id="IPR007146">
    <property type="entry name" value="Sas10/Utp3/C1D"/>
</dbReference>
<accession>A0A7J7BWK5</accession>
<evidence type="ECO:0000256" key="6">
    <source>
        <dbReference type="ARBA" id="ARBA00061665"/>
    </source>
</evidence>
<comment type="subcellular location">
    <subcellularLocation>
        <location evidence="1">Plastid</location>
        <location evidence="1">Chloroplast</location>
    </subcellularLocation>
</comment>
<dbReference type="InterPro" id="IPR036894">
    <property type="entry name" value="YbaB-like_sf"/>
</dbReference>
<keyword evidence="8" id="KW-1185">Reference proteome</keyword>
<comment type="similarity">
    <text evidence="6">Belongs to the YbaB/EbfC family.</text>
</comment>
<gene>
    <name evidence="7" type="ORF">HS088_TW23G01021</name>
</gene>
<dbReference type="Pfam" id="PF04000">
    <property type="entry name" value="Sas10_Utp3"/>
    <property type="match status" value="1"/>
</dbReference>
<keyword evidence="5" id="KW-0238">DNA-binding</keyword>
<dbReference type="EMBL" id="JAAARO010000023">
    <property type="protein sequence ID" value="KAF5726279.1"/>
    <property type="molecule type" value="Genomic_DNA"/>
</dbReference>
<dbReference type="AlphaFoldDB" id="A0A7J7BWK5"/>
<keyword evidence="3" id="KW-0934">Plastid</keyword>
<name>A0A7J7BWK5_TRIWF</name>
<evidence type="ECO:0000256" key="5">
    <source>
        <dbReference type="ARBA" id="ARBA00023125"/>
    </source>
</evidence>
<dbReference type="PANTHER" id="PTHR33449:SF1">
    <property type="entry name" value="NUCLEOID-ASSOCIATED PROTEIN YBAB"/>
    <property type="match status" value="1"/>
</dbReference>
<protein>
    <submittedName>
        <fullName evidence="7">Nuclear nucleic acid-binding protein C1D-like</fullName>
    </submittedName>
</protein>
<sequence>MTESTAVPESVLDSATRTLANVEQVEAHLPELLSLSDPEVLAKLPPLQRAQSLLLLAKATTALFTLRLRCSGIQPDDHPVKTELERLNLYQDKLERFIDLSRAPLRPSTTLNYQAATRFIENSLPDLTPGQRQSMKDVSKREGTRIKYLEKTVQKKRKHQSVQTAAKEFLEKASLELLGDSQGSFKGPLQLAGLESLEMASTTSGGALTPYLSHMHHRSPSSSCSSSLSFFASPMSSGSKNGKNPRRLHLYALFGKKDNSDETPSKAGIMGNMQNLYETVKKAQMVVQVEAVRVQKELAVAEFDGYCEGELIKATLSGNQQPVRIEITEAAMELGPEKLSLLVTEAYKDAHQKSVQAMKERMSDLAQSLGMPPGLDGFK</sequence>
<dbReference type="Proteomes" id="UP000593562">
    <property type="component" value="Unassembled WGS sequence"/>
</dbReference>
<comment type="caution">
    <text evidence="7">The sequence shown here is derived from an EMBL/GenBank/DDBJ whole genome shotgun (WGS) entry which is preliminary data.</text>
</comment>
<evidence type="ECO:0000256" key="4">
    <source>
        <dbReference type="ARBA" id="ARBA00022946"/>
    </source>
</evidence>
<evidence type="ECO:0000313" key="7">
    <source>
        <dbReference type="EMBL" id="KAF5726279.1"/>
    </source>
</evidence>
<dbReference type="GO" id="GO:0009507">
    <property type="term" value="C:chloroplast"/>
    <property type="evidence" value="ECO:0007669"/>
    <property type="project" value="UniProtKB-SubCell"/>
</dbReference>
<dbReference type="Pfam" id="PF02575">
    <property type="entry name" value="YbaB_DNA_bd"/>
    <property type="match status" value="1"/>
</dbReference>
<dbReference type="FunCoup" id="A0A7J7BWK5">
    <property type="interactions" value="2563"/>
</dbReference>
<proteinExistence type="inferred from homology"/>
<keyword evidence="2" id="KW-0150">Chloroplast</keyword>
<evidence type="ECO:0000256" key="1">
    <source>
        <dbReference type="ARBA" id="ARBA00004229"/>
    </source>
</evidence>
<dbReference type="InterPro" id="IPR004401">
    <property type="entry name" value="YbaB/EbfC"/>
</dbReference>
<dbReference type="Gene3D" id="3.30.1310.10">
    <property type="entry name" value="Nucleoid-associated protein YbaB-like domain"/>
    <property type="match status" value="1"/>
</dbReference>
<organism evidence="7 8">
    <name type="scientific">Tripterygium wilfordii</name>
    <name type="common">Thunder God vine</name>
    <dbReference type="NCBI Taxonomy" id="458696"/>
    <lineage>
        <taxon>Eukaryota</taxon>
        <taxon>Viridiplantae</taxon>
        <taxon>Streptophyta</taxon>
        <taxon>Embryophyta</taxon>
        <taxon>Tracheophyta</taxon>
        <taxon>Spermatophyta</taxon>
        <taxon>Magnoliopsida</taxon>
        <taxon>eudicotyledons</taxon>
        <taxon>Gunneridae</taxon>
        <taxon>Pentapetalae</taxon>
        <taxon>rosids</taxon>
        <taxon>fabids</taxon>
        <taxon>Celastrales</taxon>
        <taxon>Celastraceae</taxon>
        <taxon>Tripterygium</taxon>
    </lineage>
</organism>
<dbReference type="GO" id="GO:0003677">
    <property type="term" value="F:DNA binding"/>
    <property type="evidence" value="ECO:0007669"/>
    <property type="project" value="UniProtKB-KW"/>
</dbReference>
<evidence type="ECO:0000256" key="3">
    <source>
        <dbReference type="ARBA" id="ARBA00022640"/>
    </source>
</evidence>
<evidence type="ECO:0000256" key="2">
    <source>
        <dbReference type="ARBA" id="ARBA00022528"/>
    </source>
</evidence>